<keyword evidence="5 6" id="KW-0472">Membrane</keyword>
<gene>
    <name evidence="7" type="ORF">K5I21_00305</name>
</gene>
<dbReference type="InterPro" id="IPR001851">
    <property type="entry name" value="ABC_transp_permease"/>
</dbReference>
<keyword evidence="4 6" id="KW-1133">Transmembrane helix</keyword>
<dbReference type="PANTHER" id="PTHR30482">
    <property type="entry name" value="HIGH-AFFINITY BRANCHED-CHAIN AMINO ACID TRANSPORT SYSTEM PERMEASE"/>
    <property type="match status" value="1"/>
</dbReference>
<feature type="transmembrane region" description="Helical" evidence="6">
    <location>
        <begin position="60"/>
        <end position="79"/>
    </location>
</feature>
<accession>A0AAW5EX39</accession>
<dbReference type="GO" id="GO:0015658">
    <property type="term" value="F:branched-chain amino acid transmembrane transporter activity"/>
    <property type="evidence" value="ECO:0007669"/>
    <property type="project" value="InterPro"/>
</dbReference>
<evidence type="ECO:0000256" key="1">
    <source>
        <dbReference type="ARBA" id="ARBA00004651"/>
    </source>
</evidence>
<protein>
    <submittedName>
        <fullName evidence="7">Branched-chain amino acid ABC transporter permease</fullName>
    </submittedName>
</protein>
<sequence>MSYIITVAVNIAIFTLLALSLNIITGYAGQSAMGHAAFFGIGAYTAALMTNAGISFWLSLPAAMLVTAAAGGLLGVISLRVRDDFLAITTIGINFVMVALFQNMKIFGASLGMSVTPPTFFGAKMTPMHFLVLLLILIVLTCLLTRKMTKSWFGLALASLRNDEGAAMSFGINVSQYKILAFILGTAIAGLTGAIYVHRMTFIFSSSFAFTVSISILSMVVVGGIGTIRGPLLGALILGAAPEVLRFAADYRMILYGGILVLMMRFQPQGLLGCDSFILRGLHKLFPKDKAGEMNG</sequence>
<dbReference type="RefSeq" id="WP_003497730.1">
    <property type="nucleotide sequence ID" value="NZ_CACRUA010000029.1"/>
</dbReference>
<dbReference type="EMBL" id="JAINVB010000001">
    <property type="protein sequence ID" value="MCK0084337.1"/>
    <property type="molecule type" value="Genomic_DNA"/>
</dbReference>
<dbReference type="InterPro" id="IPR043428">
    <property type="entry name" value="LivM-like"/>
</dbReference>
<comment type="subcellular location">
    <subcellularLocation>
        <location evidence="1">Cell membrane</location>
        <topology evidence="1">Multi-pass membrane protein</topology>
    </subcellularLocation>
</comment>
<dbReference type="Pfam" id="PF02653">
    <property type="entry name" value="BPD_transp_2"/>
    <property type="match status" value="1"/>
</dbReference>
<dbReference type="PANTHER" id="PTHR30482:SF10">
    <property type="entry name" value="HIGH-AFFINITY BRANCHED-CHAIN AMINO ACID TRANSPORT PROTEIN BRAE"/>
    <property type="match status" value="1"/>
</dbReference>
<feature type="transmembrane region" description="Helical" evidence="6">
    <location>
        <begin position="127"/>
        <end position="145"/>
    </location>
</feature>
<dbReference type="CDD" id="cd06581">
    <property type="entry name" value="TM_PBP1_LivM_like"/>
    <property type="match status" value="1"/>
</dbReference>
<evidence type="ECO:0000256" key="2">
    <source>
        <dbReference type="ARBA" id="ARBA00022475"/>
    </source>
</evidence>
<evidence type="ECO:0000256" key="4">
    <source>
        <dbReference type="ARBA" id="ARBA00022989"/>
    </source>
</evidence>
<evidence type="ECO:0000313" key="8">
    <source>
        <dbReference type="Proteomes" id="UP001203136"/>
    </source>
</evidence>
<feature type="transmembrane region" description="Helical" evidence="6">
    <location>
        <begin position="179"/>
        <end position="197"/>
    </location>
</feature>
<evidence type="ECO:0000256" key="6">
    <source>
        <dbReference type="SAM" id="Phobius"/>
    </source>
</evidence>
<dbReference type="AlphaFoldDB" id="A0AAW5EX39"/>
<proteinExistence type="predicted"/>
<evidence type="ECO:0000256" key="3">
    <source>
        <dbReference type="ARBA" id="ARBA00022692"/>
    </source>
</evidence>
<organism evidence="7 8">
    <name type="scientific">Clostridium symbiosum</name>
    <name type="common">Bacteroides symbiosus</name>
    <dbReference type="NCBI Taxonomy" id="1512"/>
    <lineage>
        <taxon>Bacteria</taxon>
        <taxon>Bacillati</taxon>
        <taxon>Bacillota</taxon>
        <taxon>Clostridia</taxon>
        <taxon>Lachnospirales</taxon>
        <taxon>Lachnospiraceae</taxon>
        <taxon>Otoolea</taxon>
    </lineage>
</organism>
<name>A0AAW5EX39_CLOSY</name>
<evidence type="ECO:0000313" key="7">
    <source>
        <dbReference type="EMBL" id="MCK0084337.1"/>
    </source>
</evidence>
<keyword evidence="3 6" id="KW-0812">Transmembrane</keyword>
<reference evidence="7" key="1">
    <citation type="journal article" date="2022" name="Cell Host Microbe">
        <title>Colonization of the live biotherapeutic product VE303 and modulation of the microbiota and metabolites in healthy volunteers.</title>
        <authorList>
            <person name="Dsouza M."/>
            <person name="Menon R."/>
            <person name="Crossette E."/>
            <person name="Bhattarai S.K."/>
            <person name="Schneider J."/>
            <person name="Kim Y.G."/>
            <person name="Reddy S."/>
            <person name="Caballero S."/>
            <person name="Felix C."/>
            <person name="Cornacchione L."/>
            <person name="Hendrickson J."/>
            <person name="Watson A.R."/>
            <person name="Minot S.S."/>
            <person name="Greenfield N."/>
            <person name="Schopf L."/>
            <person name="Szabady R."/>
            <person name="Patarroyo J."/>
            <person name="Smith W."/>
            <person name="Harrison P."/>
            <person name="Kuijper E.J."/>
            <person name="Kelly C.P."/>
            <person name="Olle B."/>
            <person name="Bobilev D."/>
            <person name="Silber J.L."/>
            <person name="Bucci V."/>
            <person name="Roberts B."/>
            <person name="Faith J."/>
            <person name="Norman J.M."/>
        </authorList>
    </citation>
    <scope>NUCLEOTIDE SEQUENCE</scope>
    <source>
        <strain evidence="7">VE303-04</strain>
    </source>
</reference>
<feature type="transmembrane region" description="Helical" evidence="6">
    <location>
        <begin position="6"/>
        <end position="24"/>
    </location>
</feature>
<feature type="transmembrane region" description="Helical" evidence="6">
    <location>
        <begin position="203"/>
        <end position="225"/>
    </location>
</feature>
<feature type="transmembrane region" description="Helical" evidence="6">
    <location>
        <begin position="232"/>
        <end position="249"/>
    </location>
</feature>
<keyword evidence="2" id="KW-1003">Cell membrane</keyword>
<dbReference type="Proteomes" id="UP001203136">
    <property type="component" value="Unassembled WGS sequence"/>
</dbReference>
<evidence type="ECO:0000256" key="5">
    <source>
        <dbReference type="ARBA" id="ARBA00023136"/>
    </source>
</evidence>
<comment type="caution">
    <text evidence="7">The sequence shown here is derived from an EMBL/GenBank/DDBJ whole genome shotgun (WGS) entry which is preliminary data.</text>
</comment>
<dbReference type="GO" id="GO:0005886">
    <property type="term" value="C:plasma membrane"/>
    <property type="evidence" value="ECO:0007669"/>
    <property type="project" value="UniProtKB-SubCell"/>
</dbReference>
<feature type="transmembrane region" description="Helical" evidence="6">
    <location>
        <begin position="86"/>
        <end position="107"/>
    </location>
</feature>